<name>E0RZC6_BUTPB</name>
<dbReference type="STRING" id="515622.bpr_I0375"/>
<protein>
    <submittedName>
        <fullName evidence="2">Uncharacterized protein</fullName>
    </submittedName>
</protein>
<evidence type="ECO:0000256" key="1">
    <source>
        <dbReference type="SAM" id="Phobius"/>
    </source>
</evidence>
<keyword evidence="1" id="KW-0472">Membrane</keyword>
<dbReference type="eggNOG" id="COG1132">
    <property type="taxonomic scope" value="Bacteria"/>
</dbReference>
<dbReference type="KEGG" id="bpb:bpr_I0375"/>
<dbReference type="HOGENOM" id="CLU_2599377_0_0_9"/>
<gene>
    <name evidence="2" type="ordered locus">bpr_I0375</name>
</gene>
<reference evidence="2 3" key="1">
    <citation type="journal article" date="2010" name="PLoS ONE">
        <title>The glycobiome of the rumen bacterium Butyrivibrio proteoclasticus B316(T) highlights adaptation to a polysaccharide-rich environment.</title>
        <authorList>
            <person name="Kelly W.J."/>
            <person name="Leahy S.C."/>
            <person name="Altermann E."/>
            <person name="Yeoman C.J."/>
            <person name="Dunne J.C."/>
            <person name="Kong Z."/>
            <person name="Pacheco D.M."/>
            <person name="Li D."/>
            <person name="Noel S.J."/>
            <person name="Moon C.D."/>
            <person name="Cookson A.L."/>
            <person name="Attwood G.T."/>
        </authorList>
    </citation>
    <scope>NUCLEOTIDE SEQUENCE [LARGE SCALE GENOMIC DNA]</scope>
    <source>
        <strain evidence="3">ATCC 51982 / DSM 14932 / B316</strain>
    </source>
</reference>
<dbReference type="Proteomes" id="UP000001299">
    <property type="component" value="Chromosome 1"/>
</dbReference>
<proteinExistence type="predicted"/>
<keyword evidence="1" id="KW-1133">Transmembrane helix</keyword>
<evidence type="ECO:0000313" key="3">
    <source>
        <dbReference type="Proteomes" id="UP000001299"/>
    </source>
</evidence>
<organism evidence="2 3">
    <name type="scientific">Butyrivibrio proteoclasticus (strain ATCC 51982 / DSM 14932 / B316)</name>
    <name type="common">Clostridium proteoclasticum</name>
    <dbReference type="NCBI Taxonomy" id="515622"/>
    <lineage>
        <taxon>Bacteria</taxon>
        <taxon>Bacillati</taxon>
        <taxon>Bacillota</taxon>
        <taxon>Clostridia</taxon>
        <taxon>Lachnospirales</taxon>
        <taxon>Lachnospiraceae</taxon>
        <taxon>Butyrivibrio</taxon>
    </lineage>
</organism>
<feature type="transmembrane region" description="Helical" evidence="1">
    <location>
        <begin position="20"/>
        <end position="39"/>
    </location>
</feature>
<sequence>MLYNIKSGCGVVFPHRIFPIRIIETVFMSGIIFILYIRVLQGADLTSFLPQLAVFAVGGIKMLPSMSTISRSATQIINS</sequence>
<dbReference type="AlphaFoldDB" id="E0RZC6"/>
<accession>E0RZC6</accession>
<evidence type="ECO:0000313" key="2">
    <source>
        <dbReference type="EMBL" id="ADL33123.1"/>
    </source>
</evidence>
<keyword evidence="1" id="KW-0812">Transmembrane</keyword>
<dbReference type="EMBL" id="CP001810">
    <property type="protein sequence ID" value="ADL33123.1"/>
    <property type="molecule type" value="Genomic_DNA"/>
</dbReference>
<keyword evidence="3" id="KW-1185">Reference proteome</keyword>